<evidence type="ECO:0000256" key="4">
    <source>
        <dbReference type="ARBA" id="ARBA00023163"/>
    </source>
</evidence>
<dbReference type="InterPro" id="IPR036388">
    <property type="entry name" value="WH-like_DNA-bd_sf"/>
</dbReference>
<dbReference type="InterPro" id="IPR039425">
    <property type="entry name" value="RNA_pol_sigma-70-like"/>
</dbReference>
<name>A0A8J7IHN7_9FLAO</name>
<evidence type="ECO:0000313" key="7">
    <source>
        <dbReference type="EMBL" id="MBJ6368628.1"/>
    </source>
</evidence>
<dbReference type="InterPro" id="IPR013324">
    <property type="entry name" value="RNA_pol_sigma_r3/r4-like"/>
</dbReference>
<protein>
    <submittedName>
        <fullName evidence="7">Sigma-70 family RNA polymerase sigma factor</fullName>
    </submittedName>
</protein>
<dbReference type="GO" id="GO:0016987">
    <property type="term" value="F:sigma factor activity"/>
    <property type="evidence" value="ECO:0007669"/>
    <property type="project" value="UniProtKB-KW"/>
</dbReference>
<sequence>MSDSNKYLMIERYFKENHTYLTVLSFKIVKDKDIAKDIVQEFFLHLWNRKDLFVLNTSFKAYSTKAIKNLSVTHLEKSKKEKLIIEQLKVAKVKRHEDFQIPSFNSKILDLLDKLPEKRRKILISSIIHGQKYSDIAEDNSISINTVKTQIKRAYTFFKENYNYSKALFILALYNL</sequence>
<dbReference type="GO" id="GO:0006352">
    <property type="term" value="P:DNA-templated transcription initiation"/>
    <property type="evidence" value="ECO:0007669"/>
    <property type="project" value="InterPro"/>
</dbReference>
<evidence type="ECO:0000313" key="8">
    <source>
        <dbReference type="Proteomes" id="UP000610931"/>
    </source>
</evidence>
<dbReference type="RefSeq" id="WP_199115390.1">
    <property type="nucleotide sequence ID" value="NZ_JAELVQ010000013.1"/>
</dbReference>
<comment type="similarity">
    <text evidence="1">Belongs to the sigma-70 factor family. ECF subfamily.</text>
</comment>
<dbReference type="PANTHER" id="PTHR43133">
    <property type="entry name" value="RNA POLYMERASE ECF-TYPE SIGMA FACTO"/>
    <property type="match status" value="1"/>
</dbReference>
<feature type="domain" description="RNA polymerase sigma factor 70 region 4 type 2" evidence="6">
    <location>
        <begin position="107"/>
        <end position="155"/>
    </location>
</feature>
<dbReference type="Proteomes" id="UP000610931">
    <property type="component" value="Unassembled WGS sequence"/>
</dbReference>
<evidence type="ECO:0000256" key="1">
    <source>
        <dbReference type="ARBA" id="ARBA00010641"/>
    </source>
</evidence>
<dbReference type="PANTHER" id="PTHR43133:SF46">
    <property type="entry name" value="RNA POLYMERASE SIGMA-70 FACTOR ECF SUBFAMILY"/>
    <property type="match status" value="1"/>
</dbReference>
<feature type="domain" description="RNA polymerase sigma-70 region 2" evidence="5">
    <location>
        <begin position="15"/>
        <end position="80"/>
    </location>
</feature>
<dbReference type="Pfam" id="PF04542">
    <property type="entry name" value="Sigma70_r2"/>
    <property type="match status" value="1"/>
</dbReference>
<dbReference type="EMBL" id="JAELVQ010000013">
    <property type="protein sequence ID" value="MBJ6368628.1"/>
    <property type="molecule type" value="Genomic_DNA"/>
</dbReference>
<accession>A0A8J7IHN7</accession>
<dbReference type="GO" id="GO:0003677">
    <property type="term" value="F:DNA binding"/>
    <property type="evidence" value="ECO:0007669"/>
    <property type="project" value="InterPro"/>
</dbReference>
<dbReference type="InterPro" id="IPR013325">
    <property type="entry name" value="RNA_pol_sigma_r2"/>
</dbReference>
<dbReference type="InterPro" id="IPR014284">
    <property type="entry name" value="RNA_pol_sigma-70_dom"/>
</dbReference>
<gene>
    <name evidence="7" type="ORF">JF259_11060</name>
</gene>
<dbReference type="Pfam" id="PF08281">
    <property type="entry name" value="Sigma70_r4_2"/>
    <property type="match status" value="1"/>
</dbReference>
<dbReference type="SUPFAM" id="SSF88659">
    <property type="entry name" value="Sigma3 and sigma4 domains of RNA polymerase sigma factors"/>
    <property type="match status" value="1"/>
</dbReference>
<dbReference type="AlphaFoldDB" id="A0A8J7IHN7"/>
<keyword evidence="2" id="KW-0805">Transcription regulation</keyword>
<keyword evidence="8" id="KW-1185">Reference proteome</keyword>
<keyword evidence="3" id="KW-0731">Sigma factor</keyword>
<organism evidence="7 8">
    <name type="scientific">Snuella sedimenti</name>
    <dbReference type="NCBI Taxonomy" id="2798802"/>
    <lineage>
        <taxon>Bacteria</taxon>
        <taxon>Pseudomonadati</taxon>
        <taxon>Bacteroidota</taxon>
        <taxon>Flavobacteriia</taxon>
        <taxon>Flavobacteriales</taxon>
        <taxon>Flavobacteriaceae</taxon>
        <taxon>Snuella</taxon>
    </lineage>
</organism>
<reference evidence="7" key="1">
    <citation type="submission" date="2020-12" db="EMBL/GenBank/DDBJ databases">
        <title>Snuella sp. nov., isolated from sediment in Incheon.</title>
        <authorList>
            <person name="Kim W."/>
        </authorList>
    </citation>
    <scope>NUCLEOTIDE SEQUENCE</scope>
    <source>
        <strain evidence="7">CAU 1569</strain>
    </source>
</reference>
<keyword evidence="4" id="KW-0804">Transcription</keyword>
<evidence type="ECO:0000259" key="5">
    <source>
        <dbReference type="Pfam" id="PF04542"/>
    </source>
</evidence>
<evidence type="ECO:0000256" key="2">
    <source>
        <dbReference type="ARBA" id="ARBA00023015"/>
    </source>
</evidence>
<dbReference type="Gene3D" id="1.10.10.10">
    <property type="entry name" value="Winged helix-like DNA-binding domain superfamily/Winged helix DNA-binding domain"/>
    <property type="match status" value="1"/>
</dbReference>
<evidence type="ECO:0000259" key="6">
    <source>
        <dbReference type="Pfam" id="PF08281"/>
    </source>
</evidence>
<dbReference type="InterPro" id="IPR007627">
    <property type="entry name" value="RNA_pol_sigma70_r2"/>
</dbReference>
<dbReference type="NCBIfam" id="TIGR02937">
    <property type="entry name" value="sigma70-ECF"/>
    <property type="match status" value="1"/>
</dbReference>
<evidence type="ECO:0000256" key="3">
    <source>
        <dbReference type="ARBA" id="ARBA00023082"/>
    </source>
</evidence>
<dbReference type="Gene3D" id="1.10.1740.10">
    <property type="match status" value="1"/>
</dbReference>
<dbReference type="SUPFAM" id="SSF88946">
    <property type="entry name" value="Sigma2 domain of RNA polymerase sigma factors"/>
    <property type="match status" value="1"/>
</dbReference>
<proteinExistence type="inferred from homology"/>
<comment type="caution">
    <text evidence="7">The sequence shown here is derived from an EMBL/GenBank/DDBJ whole genome shotgun (WGS) entry which is preliminary data.</text>
</comment>
<dbReference type="InterPro" id="IPR013249">
    <property type="entry name" value="RNA_pol_sigma70_r4_t2"/>
</dbReference>